<feature type="coiled-coil region" evidence="1">
    <location>
        <begin position="67"/>
        <end position="94"/>
    </location>
</feature>
<accession>A0ABU7G8V6</accession>
<proteinExistence type="predicted"/>
<evidence type="ECO:0000313" key="3">
    <source>
        <dbReference type="Proteomes" id="UP001310248"/>
    </source>
</evidence>
<reference evidence="3" key="1">
    <citation type="submission" date="2023-07" db="EMBL/GenBank/DDBJ databases">
        <title>Draft genome sequence of Agarivorans aestuarii strain ZMCS4, a CAZymes producing bacteria isolated from the marine brown algae Clodostephus spongiosus.</title>
        <authorList>
            <person name="Lorente B."/>
            <person name="Cabral C."/>
            <person name="Frias J."/>
            <person name="Faria J."/>
            <person name="Toubarro D."/>
        </authorList>
    </citation>
    <scope>NUCLEOTIDE SEQUENCE [LARGE SCALE GENOMIC DNA]</scope>
    <source>
        <strain evidence="3">ZMCS4</strain>
    </source>
</reference>
<reference evidence="2 3" key="2">
    <citation type="submission" date="2023-12" db="EMBL/GenBank/DDBJ databases">
        <authorList>
            <consortium name="Cladostephus spongiosus"/>
            <person name="Lorente B."/>
            <person name="Cabral C."/>
            <person name="Frias J."/>
            <person name="Faria J."/>
            <person name="Toubarro D."/>
        </authorList>
    </citation>
    <scope>NUCLEOTIDE SEQUENCE [LARGE SCALE GENOMIC DNA]</scope>
    <source>
        <strain evidence="2 3">ZMCS4</strain>
    </source>
</reference>
<sequence length="95" mass="10596">MSQQIALVAIKALLDENKQPTLALVKGKLTTRLPMPTVIAAINAYKKDPSIVENLVVNEAPPVEKTPKAIEQRVMELENQVQQLLQRIEQLEAKN</sequence>
<comment type="caution">
    <text evidence="2">The sequence shown here is derived from an EMBL/GenBank/DDBJ whole genome shotgun (WGS) entry which is preliminary data.</text>
</comment>
<evidence type="ECO:0000313" key="2">
    <source>
        <dbReference type="EMBL" id="MEE1675624.1"/>
    </source>
</evidence>
<evidence type="ECO:0000256" key="1">
    <source>
        <dbReference type="SAM" id="Coils"/>
    </source>
</evidence>
<dbReference type="RefSeq" id="WP_163132485.1">
    <property type="nucleotide sequence ID" value="NZ_JAYDYW010000014.1"/>
</dbReference>
<evidence type="ECO:0008006" key="4">
    <source>
        <dbReference type="Google" id="ProtNLM"/>
    </source>
</evidence>
<name>A0ABU7G8V6_9ALTE</name>
<keyword evidence="3" id="KW-1185">Reference proteome</keyword>
<protein>
    <recommendedName>
        <fullName evidence="4">KfrA N-terminal DNA-binding domain-containing protein</fullName>
    </recommendedName>
</protein>
<dbReference type="Proteomes" id="UP001310248">
    <property type="component" value="Unassembled WGS sequence"/>
</dbReference>
<gene>
    <name evidence="2" type="ORF">SNR37_000950</name>
</gene>
<organism evidence="2 3">
    <name type="scientific">Agarivorans aestuarii</name>
    <dbReference type="NCBI Taxonomy" id="1563703"/>
    <lineage>
        <taxon>Bacteria</taxon>
        <taxon>Pseudomonadati</taxon>
        <taxon>Pseudomonadota</taxon>
        <taxon>Gammaproteobacteria</taxon>
        <taxon>Alteromonadales</taxon>
        <taxon>Alteromonadaceae</taxon>
        <taxon>Agarivorans</taxon>
    </lineage>
</organism>
<dbReference type="EMBL" id="JAYDYW010000014">
    <property type="protein sequence ID" value="MEE1675624.1"/>
    <property type="molecule type" value="Genomic_DNA"/>
</dbReference>
<keyword evidence="1" id="KW-0175">Coiled coil</keyword>